<dbReference type="SUPFAM" id="SSF53474">
    <property type="entry name" value="alpha/beta-Hydrolases"/>
    <property type="match status" value="1"/>
</dbReference>
<dbReference type="InterPro" id="IPR029058">
    <property type="entry name" value="AB_hydrolase_fold"/>
</dbReference>
<keyword evidence="1" id="KW-0812">Transmembrane</keyword>
<protein>
    <submittedName>
        <fullName evidence="3">Alpha/beta hydrolase</fullName>
    </submittedName>
</protein>
<dbReference type="Proteomes" id="UP000636888">
    <property type="component" value="Unassembled WGS sequence"/>
</dbReference>
<comment type="caution">
    <text evidence="3">The sequence shown here is derived from an EMBL/GenBank/DDBJ whole genome shotgun (WGS) entry which is preliminary data.</text>
</comment>
<dbReference type="PRINTS" id="PR00111">
    <property type="entry name" value="ABHYDROLASE"/>
</dbReference>
<feature type="transmembrane region" description="Helical" evidence="1">
    <location>
        <begin position="21"/>
        <end position="42"/>
    </location>
</feature>
<dbReference type="GO" id="GO:0016787">
    <property type="term" value="F:hydrolase activity"/>
    <property type="evidence" value="ECO:0007669"/>
    <property type="project" value="UniProtKB-KW"/>
</dbReference>
<dbReference type="RefSeq" id="WP_199383300.1">
    <property type="nucleotide sequence ID" value="NZ_JAEMHM010000005.1"/>
</dbReference>
<sequence>MRKGSWGWGLAGKQRQAQKQKMALGLVPLLALPVLVTGGALYQGLATVRDRRRYPPPGKTIFVEGRGLHLVEMGSGTPTVLLETGLGGMSSAWGWIQPELAKATRVVAYDRPGLGWSDPVPPEMTAQDRARQLHAALDQAGIRGPYLLVGHSMGGMLVRIFHDLYPDQVAGVLLIDASHPDQHRHSAAIRRHMTSGFRLLRHVQLLTRIGYVRLSNFFASQAEGLPRRQQDEARAFLCSSRHLKHTNDEGRRWDLLCDEVRATGDLGDKPLTVIAASKGTLPGARQMQEDLARLSSRSRLLFLRGADHVTLVTHREHALTVAGEVRHLVAEWRQFHSEPGAQR</sequence>
<reference evidence="3" key="1">
    <citation type="submission" date="2020-12" db="EMBL/GenBank/DDBJ databases">
        <title>Geomonas sp. Red875, isolated from river sediment.</title>
        <authorList>
            <person name="Xu Z."/>
            <person name="Zhang Z."/>
            <person name="Masuda Y."/>
            <person name="Itoh H."/>
            <person name="Senoo K."/>
        </authorList>
    </citation>
    <scope>NUCLEOTIDE SEQUENCE</scope>
    <source>
        <strain evidence="3">Red875</strain>
    </source>
</reference>
<accession>A0A8J7LV24</accession>
<dbReference type="EMBL" id="JAEMHM010000005">
    <property type="protein sequence ID" value="MBJ6724450.1"/>
    <property type="molecule type" value="Genomic_DNA"/>
</dbReference>
<keyword evidence="3" id="KW-0378">Hydrolase</keyword>
<dbReference type="AlphaFoldDB" id="A0A8J7LV24"/>
<organism evidence="3 4">
    <name type="scientific">Geomesophilobacter sediminis</name>
    <dbReference type="NCBI Taxonomy" id="2798584"/>
    <lineage>
        <taxon>Bacteria</taxon>
        <taxon>Pseudomonadati</taxon>
        <taxon>Thermodesulfobacteriota</taxon>
        <taxon>Desulfuromonadia</taxon>
        <taxon>Geobacterales</taxon>
        <taxon>Geobacteraceae</taxon>
        <taxon>Geomesophilobacter</taxon>
    </lineage>
</organism>
<name>A0A8J7LV24_9BACT</name>
<evidence type="ECO:0000313" key="3">
    <source>
        <dbReference type="EMBL" id="MBJ6724450.1"/>
    </source>
</evidence>
<evidence type="ECO:0000256" key="1">
    <source>
        <dbReference type="SAM" id="Phobius"/>
    </source>
</evidence>
<dbReference type="InterPro" id="IPR000073">
    <property type="entry name" value="AB_hydrolase_1"/>
</dbReference>
<evidence type="ECO:0000259" key="2">
    <source>
        <dbReference type="Pfam" id="PF00561"/>
    </source>
</evidence>
<dbReference type="Gene3D" id="3.40.50.1820">
    <property type="entry name" value="alpha/beta hydrolase"/>
    <property type="match status" value="1"/>
</dbReference>
<dbReference type="Pfam" id="PF00561">
    <property type="entry name" value="Abhydrolase_1"/>
    <property type="match status" value="1"/>
</dbReference>
<dbReference type="PANTHER" id="PTHR43433:SF10">
    <property type="entry name" value="AB HYDROLASE-1 DOMAIN-CONTAINING PROTEIN"/>
    <property type="match status" value="1"/>
</dbReference>
<feature type="domain" description="AB hydrolase-1" evidence="2">
    <location>
        <begin position="78"/>
        <end position="313"/>
    </location>
</feature>
<keyword evidence="1" id="KW-1133">Transmembrane helix</keyword>
<proteinExistence type="predicted"/>
<gene>
    <name evidence="3" type="ORF">JFN93_07010</name>
</gene>
<dbReference type="PANTHER" id="PTHR43433">
    <property type="entry name" value="HYDROLASE, ALPHA/BETA FOLD FAMILY PROTEIN"/>
    <property type="match status" value="1"/>
</dbReference>
<keyword evidence="1" id="KW-0472">Membrane</keyword>
<evidence type="ECO:0000313" key="4">
    <source>
        <dbReference type="Proteomes" id="UP000636888"/>
    </source>
</evidence>
<dbReference type="InterPro" id="IPR050471">
    <property type="entry name" value="AB_hydrolase"/>
</dbReference>
<keyword evidence="4" id="KW-1185">Reference proteome</keyword>